<proteinExistence type="predicted"/>
<dbReference type="EMBL" id="MU254348">
    <property type="protein sequence ID" value="KAG9240773.1"/>
    <property type="molecule type" value="Genomic_DNA"/>
</dbReference>
<comment type="caution">
    <text evidence="1">The sequence shown here is derived from an EMBL/GenBank/DDBJ whole genome shotgun (WGS) entry which is preliminary data.</text>
</comment>
<reference evidence="1" key="1">
    <citation type="journal article" date="2021" name="IMA Fungus">
        <title>Genomic characterization of three marine fungi, including Emericellopsis atlantica sp. nov. with signatures of a generalist lifestyle and marine biomass degradation.</title>
        <authorList>
            <person name="Hagestad O.C."/>
            <person name="Hou L."/>
            <person name="Andersen J.H."/>
            <person name="Hansen E.H."/>
            <person name="Altermark B."/>
            <person name="Li C."/>
            <person name="Kuhnert E."/>
            <person name="Cox R.J."/>
            <person name="Crous P.W."/>
            <person name="Spatafora J.W."/>
            <person name="Lail K."/>
            <person name="Amirebrahimi M."/>
            <person name="Lipzen A."/>
            <person name="Pangilinan J."/>
            <person name="Andreopoulos W."/>
            <person name="Hayes R.D."/>
            <person name="Ng V."/>
            <person name="Grigoriev I.V."/>
            <person name="Jackson S.A."/>
            <person name="Sutton T.D.S."/>
            <person name="Dobson A.D.W."/>
            <person name="Rama T."/>
        </authorList>
    </citation>
    <scope>NUCLEOTIDE SEQUENCE</scope>
    <source>
        <strain evidence="1">TRa3180A</strain>
    </source>
</reference>
<keyword evidence="2" id="KW-1185">Reference proteome</keyword>
<sequence length="72" mass="8156">MLFRRYWNFSLLVVNFLRSSGSRVCGRVCFFWIFWIDVIGSDSLFVLSSAECGNTPTKISVASSVTVKVLLQ</sequence>
<evidence type="ECO:0000313" key="2">
    <source>
        <dbReference type="Proteomes" id="UP000887226"/>
    </source>
</evidence>
<name>A0A9P7YVJ4_9HELO</name>
<evidence type="ECO:0000313" key="1">
    <source>
        <dbReference type="EMBL" id="KAG9240773.1"/>
    </source>
</evidence>
<dbReference type="AlphaFoldDB" id="A0A9P7YVJ4"/>
<dbReference type="Proteomes" id="UP000887226">
    <property type="component" value="Unassembled WGS sequence"/>
</dbReference>
<accession>A0A9P7YVJ4</accession>
<organism evidence="1 2">
    <name type="scientific">Calycina marina</name>
    <dbReference type="NCBI Taxonomy" id="1763456"/>
    <lineage>
        <taxon>Eukaryota</taxon>
        <taxon>Fungi</taxon>
        <taxon>Dikarya</taxon>
        <taxon>Ascomycota</taxon>
        <taxon>Pezizomycotina</taxon>
        <taxon>Leotiomycetes</taxon>
        <taxon>Helotiales</taxon>
        <taxon>Pezizellaceae</taxon>
        <taxon>Calycina</taxon>
    </lineage>
</organism>
<protein>
    <submittedName>
        <fullName evidence="1">Uncharacterized protein</fullName>
    </submittedName>
</protein>
<gene>
    <name evidence="1" type="ORF">BJ878DRAFT_524294</name>
</gene>